<keyword evidence="1" id="KW-0175">Coiled coil</keyword>
<reference evidence="3 4" key="1">
    <citation type="submission" date="2014-06" db="EMBL/GenBank/DDBJ databases">
        <title>Evolutionary Origins and Diversification of the Mycorrhizal Mutualists.</title>
        <authorList>
            <consortium name="DOE Joint Genome Institute"/>
            <consortium name="Mycorrhizal Genomics Consortium"/>
            <person name="Kohler A."/>
            <person name="Kuo A."/>
            <person name="Nagy L.G."/>
            <person name="Floudas D."/>
            <person name="Copeland A."/>
            <person name="Barry K.W."/>
            <person name="Cichocki N."/>
            <person name="Veneault-Fourrey C."/>
            <person name="LaButti K."/>
            <person name="Lindquist E.A."/>
            <person name="Lipzen A."/>
            <person name="Lundell T."/>
            <person name="Morin E."/>
            <person name="Murat C."/>
            <person name="Riley R."/>
            <person name="Ohm R."/>
            <person name="Sun H."/>
            <person name="Tunlid A."/>
            <person name="Henrissat B."/>
            <person name="Grigoriev I.V."/>
            <person name="Hibbett D.S."/>
            <person name="Martin F."/>
        </authorList>
    </citation>
    <scope>NUCLEOTIDE SEQUENCE [LARGE SCALE GENOMIC DNA]</scope>
    <source>
        <strain evidence="3 4">SS14</strain>
    </source>
</reference>
<accession>A0A0C9V9Q9</accession>
<dbReference type="EMBL" id="KN837205">
    <property type="protein sequence ID" value="KIJ34026.1"/>
    <property type="molecule type" value="Genomic_DNA"/>
</dbReference>
<evidence type="ECO:0000256" key="1">
    <source>
        <dbReference type="SAM" id="Coils"/>
    </source>
</evidence>
<evidence type="ECO:0000256" key="2">
    <source>
        <dbReference type="SAM" id="MobiDB-lite"/>
    </source>
</evidence>
<feature type="compositionally biased region" description="Pro residues" evidence="2">
    <location>
        <begin position="117"/>
        <end position="138"/>
    </location>
</feature>
<evidence type="ECO:0000313" key="3">
    <source>
        <dbReference type="EMBL" id="KIJ34026.1"/>
    </source>
</evidence>
<dbReference type="OrthoDB" id="2507336at2759"/>
<feature type="compositionally biased region" description="Low complexity" evidence="2">
    <location>
        <begin position="166"/>
        <end position="180"/>
    </location>
</feature>
<organism evidence="3 4">
    <name type="scientific">Sphaerobolus stellatus (strain SS14)</name>
    <dbReference type="NCBI Taxonomy" id="990650"/>
    <lineage>
        <taxon>Eukaryota</taxon>
        <taxon>Fungi</taxon>
        <taxon>Dikarya</taxon>
        <taxon>Basidiomycota</taxon>
        <taxon>Agaricomycotina</taxon>
        <taxon>Agaricomycetes</taxon>
        <taxon>Phallomycetidae</taxon>
        <taxon>Geastrales</taxon>
        <taxon>Sphaerobolaceae</taxon>
        <taxon>Sphaerobolus</taxon>
    </lineage>
</organism>
<sequence length="247" mass="27910">IDAVLEALNQQKQEHFALLSSMADGWRSDSIKQHEDILQAVTSTANQQIPFNVQKYLDGFSKALSDEVKMLLAEVGNLREEKRNLQHELGYLMCMRSKYGPGGEFDPDWRPNVPMYGGPPGPGGPPPPGAPPAPPPAKPAWRNIQTQGPPKLSKRQRKLQREQEEAAAAAAAGPSEPAPRAHSWATWQRELTFLLEFRLWSLVLTVSFFFLQPIPRLHLRQRRLKPSLLRRRHHRVCSGRGRPREVS</sequence>
<gene>
    <name evidence="3" type="ORF">M422DRAFT_182624</name>
</gene>
<dbReference type="HOGENOM" id="CLU_083372_0_0_1"/>
<protein>
    <submittedName>
        <fullName evidence="3">Uncharacterized protein</fullName>
    </submittedName>
</protein>
<feature type="coiled-coil region" evidence="1">
    <location>
        <begin position="61"/>
        <end position="88"/>
    </location>
</feature>
<dbReference type="AlphaFoldDB" id="A0A0C9V9Q9"/>
<feature type="region of interest" description="Disordered" evidence="2">
    <location>
        <begin position="110"/>
        <end position="180"/>
    </location>
</feature>
<proteinExistence type="predicted"/>
<name>A0A0C9V9Q9_SPHS4</name>
<evidence type="ECO:0000313" key="4">
    <source>
        <dbReference type="Proteomes" id="UP000054279"/>
    </source>
</evidence>
<keyword evidence="4" id="KW-1185">Reference proteome</keyword>
<feature type="non-terminal residue" evidence="3">
    <location>
        <position position="1"/>
    </location>
</feature>
<dbReference type="Proteomes" id="UP000054279">
    <property type="component" value="Unassembled WGS sequence"/>
</dbReference>